<accession>A0A2P4XT19</accession>
<proteinExistence type="predicted"/>
<dbReference type="AlphaFoldDB" id="A0A2P4XT19"/>
<evidence type="ECO:0000313" key="1">
    <source>
        <dbReference type="EMBL" id="POM68639.1"/>
    </source>
</evidence>
<reference evidence="1 2" key="1">
    <citation type="journal article" date="2017" name="Genome Biol. Evol.">
        <title>Phytophthora megakarya and P. palmivora, closely related causal agents of cacao black pod rot, underwent increases in genome sizes and gene numbers by different mechanisms.</title>
        <authorList>
            <person name="Ali S.S."/>
            <person name="Shao J."/>
            <person name="Lary D.J."/>
            <person name="Kronmiller B."/>
            <person name="Shen D."/>
            <person name="Strem M.D."/>
            <person name="Amoako-Attah I."/>
            <person name="Akrofi A.Y."/>
            <person name="Begoude B.A."/>
            <person name="Ten Hoopen G.M."/>
            <person name="Coulibaly K."/>
            <person name="Kebe B.I."/>
            <person name="Melnick R.L."/>
            <person name="Guiltinan M.J."/>
            <person name="Tyler B.M."/>
            <person name="Meinhardt L.W."/>
            <person name="Bailey B.A."/>
        </authorList>
    </citation>
    <scope>NUCLEOTIDE SEQUENCE [LARGE SCALE GENOMIC DNA]</scope>
    <source>
        <strain evidence="2">sbr112.9</strain>
    </source>
</reference>
<dbReference type="OrthoDB" id="144739at2759"/>
<dbReference type="Proteomes" id="UP000237271">
    <property type="component" value="Unassembled WGS sequence"/>
</dbReference>
<dbReference type="EMBL" id="NCKW01008112">
    <property type="protein sequence ID" value="POM68639.1"/>
    <property type="molecule type" value="Genomic_DNA"/>
</dbReference>
<sequence>TWKVDKCIVVLRGLPALYQVYQGRENPSTKACMEQDVKNSLSMADVVIVDDLNIDIAECSEVANAGETFWRDEGCLGKVYTVNFGCRNEEHALTLNARTWRPLSEEAIRQLYKKYAELEPELQSLRNVIIVDPDI</sequence>
<keyword evidence="2" id="KW-1185">Reference proteome</keyword>
<gene>
    <name evidence="1" type="ORF">PHPALM_15181</name>
</gene>
<evidence type="ECO:0000313" key="2">
    <source>
        <dbReference type="Proteomes" id="UP000237271"/>
    </source>
</evidence>
<organism evidence="1 2">
    <name type="scientific">Phytophthora palmivora</name>
    <dbReference type="NCBI Taxonomy" id="4796"/>
    <lineage>
        <taxon>Eukaryota</taxon>
        <taxon>Sar</taxon>
        <taxon>Stramenopiles</taxon>
        <taxon>Oomycota</taxon>
        <taxon>Peronosporomycetes</taxon>
        <taxon>Peronosporales</taxon>
        <taxon>Peronosporaceae</taxon>
        <taxon>Phytophthora</taxon>
    </lineage>
</organism>
<name>A0A2P4XT19_9STRA</name>
<feature type="non-terminal residue" evidence="1">
    <location>
        <position position="1"/>
    </location>
</feature>
<protein>
    <submittedName>
        <fullName evidence="1">Uncharacterized protein</fullName>
    </submittedName>
</protein>
<comment type="caution">
    <text evidence="1">The sequence shown here is derived from an EMBL/GenBank/DDBJ whole genome shotgun (WGS) entry which is preliminary data.</text>
</comment>